<dbReference type="PANTHER" id="PTHR42194:SF1">
    <property type="entry name" value="UPF0276 PROTEIN HI_1600"/>
    <property type="match status" value="1"/>
</dbReference>
<dbReference type="PANTHER" id="PTHR42194">
    <property type="entry name" value="UPF0276 PROTEIN HI_1600"/>
    <property type="match status" value="1"/>
</dbReference>
<sequence length="379" mass="40987">MTDRSDMLGIGIGWRPEIDLTVERLPGVDFVEVIAERLRPPRIPESLRLLRARGVTVIPHGVGLGLGGAEPPDPARLAHLAACARLLGSPLVSEHIAVVRADGVEAGHLLPVPRSRDCLDVLVENVRLAQAALPVPLALENVAALFGWPDDDLAEGEFLAELVARTGVRLLVDVANLHTNRLNQAVDPLDTLAGLPWDALGYVHVAGGYPRDGVWHDTHTRPPSADVYQLLGELCARTRPPGVLLEWDGDYPSDEVLADTLGQIRRVVGSATDQRSPSTTDQRYSSTDQRPPTFTDQRSSSATGIRAGAPDPVGTFPAPHRSASSVGGARDRLAERYAELIRALVLAAPAPDGFDVERLRIQADRLAARRRRHQHPRPS</sequence>
<organism evidence="3 4">
    <name type="scientific">Plantactinospora soyae</name>
    <dbReference type="NCBI Taxonomy" id="1544732"/>
    <lineage>
        <taxon>Bacteria</taxon>
        <taxon>Bacillati</taxon>
        <taxon>Actinomycetota</taxon>
        <taxon>Actinomycetes</taxon>
        <taxon>Micromonosporales</taxon>
        <taxon>Micromonosporaceae</taxon>
        <taxon>Plantactinospora</taxon>
    </lineage>
</organism>
<proteinExistence type="predicted"/>
<dbReference type="NCBIfam" id="NF003818">
    <property type="entry name" value="PRK05409.1"/>
    <property type="match status" value="1"/>
</dbReference>
<protein>
    <submittedName>
        <fullName evidence="3">Uncharacterized protein (UPF0276 family)</fullName>
    </submittedName>
</protein>
<feature type="domain" description="SCO6045-like C-terminal" evidence="2">
    <location>
        <begin position="334"/>
        <end position="372"/>
    </location>
</feature>
<feature type="region of interest" description="Disordered" evidence="1">
    <location>
        <begin position="268"/>
        <end position="328"/>
    </location>
</feature>
<comment type="caution">
    <text evidence="3">The sequence shown here is derived from an EMBL/GenBank/DDBJ whole genome shotgun (WGS) entry which is preliminary data.</text>
</comment>
<evidence type="ECO:0000313" key="4">
    <source>
        <dbReference type="Proteomes" id="UP000649753"/>
    </source>
</evidence>
<accession>A0A927QXS4</accession>
<dbReference type="EMBL" id="JADBEB010000001">
    <property type="protein sequence ID" value="MBE1487052.1"/>
    <property type="molecule type" value="Genomic_DNA"/>
</dbReference>
<dbReference type="Pfam" id="PF26136">
    <property type="entry name" value="SCO6045_C"/>
    <property type="match status" value="1"/>
</dbReference>
<dbReference type="InterPro" id="IPR007801">
    <property type="entry name" value="MbnB/TglH/ChrH"/>
</dbReference>
<dbReference type="InterPro" id="IPR058711">
    <property type="entry name" value="SCO6045-like_C"/>
</dbReference>
<keyword evidence="4" id="KW-1185">Reference proteome</keyword>
<feature type="compositionally biased region" description="Polar residues" evidence="1">
    <location>
        <begin position="271"/>
        <end position="303"/>
    </location>
</feature>
<dbReference type="AlphaFoldDB" id="A0A927QXS4"/>
<dbReference type="InterPro" id="IPR036237">
    <property type="entry name" value="Xyl_isomerase-like_sf"/>
</dbReference>
<gene>
    <name evidence="3" type="ORF">H4W31_002690</name>
</gene>
<dbReference type="Gene3D" id="3.20.20.150">
    <property type="entry name" value="Divalent-metal-dependent TIM barrel enzymes"/>
    <property type="match status" value="1"/>
</dbReference>
<reference evidence="3" key="1">
    <citation type="submission" date="2020-10" db="EMBL/GenBank/DDBJ databases">
        <title>Sequencing the genomes of 1000 actinobacteria strains.</title>
        <authorList>
            <person name="Klenk H.-P."/>
        </authorList>
    </citation>
    <scope>NUCLEOTIDE SEQUENCE</scope>
    <source>
        <strain evidence="3">DSM 46832</strain>
    </source>
</reference>
<dbReference type="Pfam" id="PF05114">
    <property type="entry name" value="MbnB_TglH_ChrH"/>
    <property type="match status" value="1"/>
</dbReference>
<evidence type="ECO:0000313" key="3">
    <source>
        <dbReference type="EMBL" id="MBE1487052.1"/>
    </source>
</evidence>
<evidence type="ECO:0000259" key="2">
    <source>
        <dbReference type="Pfam" id="PF26136"/>
    </source>
</evidence>
<dbReference type="Proteomes" id="UP000649753">
    <property type="component" value="Unassembled WGS sequence"/>
</dbReference>
<dbReference type="SUPFAM" id="SSF51658">
    <property type="entry name" value="Xylose isomerase-like"/>
    <property type="match status" value="1"/>
</dbReference>
<name>A0A927QXS4_9ACTN</name>
<evidence type="ECO:0000256" key="1">
    <source>
        <dbReference type="SAM" id="MobiDB-lite"/>
    </source>
</evidence>